<dbReference type="PANTHER" id="PTHR10978:SF5">
    <property type="entry name" value="SUCCINATE DEHYDROGENASE CYTOCHROME B560 SUBUNIT, MITOCHONDRIAL"/>
    <property type="match status" value="1"/>
</dbReference>
<dbReference type="InterPro" id="IPR014314">
    <property type="entry name" value="Succ_DH_cytb556"/>
</dbReference>
<name>A0A0F4G921_9PEZI</name>
<evidence type="ECO:0000256" key="7">
    <source>
        <dbReference type="ARBA" id="ARBA00023136"/>
    </source>
</evidence>
<dbReference type="SUPFAM" id="SSF81343">
    <property type="entry name" value="Fumarate reductase respiratory complex transmembrane subunits"/>
    <property type="match status" value="1"/>
</dbReference>
<dbReference type="PANTHER" id="PTHR10978">
    <property type="entry name" value="SUCCINATE DEHYDROGENASE CYTOCHROME B560 SUBUNIT"/>
    <property type="match status" value="1"/>
</dbReference>
<evidence type="ECO:0000256" key="3">
    <source>
        <dbReference type="ARBA" id="ARBA00022692"/>
    </source>
</evidence>
<dbReference type="AlphaFoldDB" id="A0A0F4G921"/>
<dbReference type="Proteomes" id="UP000033647">
    <property type="component" value="Unassembled WGS sequence"/>
</dbReference>
<dbReference type="GO" id="GO:0006121">
    <property type="term" value="P:mitochondrial electron transport, succinate to ubiquinone"/>
    <property type="evidence" value="ECO:0007669"/>
    <property type="project" value="TreeGrafter"/>
</dbReference>
<keyword evidence="6" id="KW-0408">Iron</keyword>
<dbReference type="CDD" id="cd03499">
    <property type="entry name" value="SQR_TypeC_SdhC"/>
    <property type="match status" value="1"/>
</dbReference>
<dbReference type="NCBIfam" id="TIGR02970">
    <property type="entry name" value="succ_dehyd_cytB"/>
    <property type="match status" value="1"/>
</dbReference>
<feature type="transmembrane region" description="Helical" evidence="8">
    <location>
        <begin position="126"/>
        <end position="147"/>
    </location>
</feature>
<evidence type="ECO:0000256" key="5">
    <source>
        <dbReference type="ARBA" id="ARBA00022989"/>
    </source>
</evidence>
<keyword evidence="5 8" id="KW-1133">Transmembrane helix</keyword>
<feature type="transmembrane region" description="Helical" evidence="8">
    <location>
        <begin position="84"/>
        <end position="106"/>
    </location>
</feature>
<protein>
    <submittedName>
        <fullName evidence="9">Succinate dehydrogenase cytochrome b560 subunit like protein</fullName>
    </submittedName>
</protein>
<organism evidence="9 10">
    <name type="scientific">Zymoseptoria brevis</name>
    <dbReference type="NCBI Taxonomy" id="1047168"/>
    <lineage>
        <taxon>Eukaryota</taxon>
        <taxon>Fungi</taxon>
        <taxon>Dikarya</taxon>
        <taxon>Ascomycota</taxon>
        <taxon>Pezizomycotina</taxon>
        <taxon>Dothideomycetes</taxon>
        <taxon>Dothideomycetidae</taxon>
        <taxon>Mycosphaerellales</taxon>
        <taxon>Mycosphaerellaceae</taxon>
        <taxon>Zymoseptoria</taxon>
    </lineage>
</organism>
<keyword evidence="7 8" id="KW-0472">Membrane</keyword>
<keyword evidence="10" id="KW-1185">Reference proteome</keyword>
<dbReference type="STRING" id="1047168.A0A0F4G921"/>
<dbReference type="GO" id="GO:0005739">
    <property type="term" value="C:mitochondrion"/>
    <property type="evidence" value="ECO:0007669"/>
    <property type="project" value="GOC"/>
</dbReference>
<dbReference type="Pfam" id="PF01127">
    <property type="entry name" value="Sdh_cyt"/>
    <property type="match status" value="1"/>
</dbReference>
<keyword evidence="4" id="KW-0479">Metal-binding</keyword>
<evidence type="ECO:0000313" key="10">
    <source>
        <dbReference type="Proteomes" id="UP000033647"/>
    </source>
</evidence>
<dbReference type="GO" id="GO:0006099">
    <property type="term" value="P:tricarboxylic acid cycle"/>
    <property type="evidence" value="ECO:0007669"/>
    <property type="project" value="InterPro"/>
</dbReference>
<evidence type="ECO:0000256" key="1">
    <source>
        <dbReference type="ARBA" id="ARBA00004141"/>
    </source>
</evidence>
<evidence type="ECO:0000256" key="4">
    <source>
        <dbReference type="ARBA" id="ARBA00022723"/>
    </source>
</evidence>
<dbReference type="GO" id="GO:0016020">
    <property type="term" value="C:membrane"/>
    <property type="evidence" value="ECO:0007669"/>
    <property type="project" value="UniProtKB-SubCell"/>
</dbReference>
<dbReference type="InterPro" id="IPR000701">
    <property type="entry name" value="SuccDH_FuR_B_TM-su"/>
</dbReference>
<proteinExistence type="predicted"/>
<comment type="caution">
    <text evidence="9">The sequence shown here is derived from an EMBL/GenBank/DDBJ whole genome shotgun (WGS) entry which is preliminary data.</text>
</comment>
<dbReference type="GO" id="GO:0009055">
    <property type="term" value="F:electron transfer activity"/>
    <property type="evidence" value="ECO:0007669"/>
    <property type="project" value="InterPro"/>
</dbReference>
<keyword evidence="3 8" id="KW-0812">Transmembrane</keyword>
<feature type="transmembrane region" description="Helical" evidence="8">
    <location>
        <begin position="168"/>
        <end position="186"/>
    </location>
</feature>
<dbReference type="PROSITE" id="PS01001">
    <property type="entry name" value="SDH_CYT_2"/>
    <property type="match status" value="1"/>
</dbReference>
<sequence length="187" mass="20200">MLAQKLTQQSLRRLALQPSTLRFATPAAVALGNNSFQQQRRQATAATVSESHARNEILAKQRLNRPVAPHLAIYKPQITWYLSALNRVTGVAASGAFYAFGLLYLAAPSLGWHLESAALAASFGAWPVLLQVLTKTLLALPVTFHSLNGVRHLVWDTASMITNKQVQTTGWTVVGLSVASALGLAFL</sequence>
<gene>
    <name evidence="9" type="ORF">TI39_contig4309g00007</name>
</gene>
<evidence type="ECO:0000313" key="9">
    <source>
        <dbReference type="EMBL" id="KJX93482.1"/>
    </source>
</evidence>
<reference evidence="9 10" key="1">
    <citation type="submission" date="2015-03" db="EMBL/GenBank/DDBJ databases">
        <title>RNA-seq based gene annotation and comparative genomics of four Zymoseptoria species reveal species-specific pathogenicity related genes and transposable element activity.</title>
        <authorList>
            <person name="Grandaubert J."/>
            <person name="Bhattacharyya A."/>
            <person name="Stukenbrock E.H."/>
        </authorList>
    </citation>
    <scope>NUCLEOTIDE SEQUENCE [LARGE SCALE GENOMIC DNA]</scope>
    <source>
        <strain evidence="9 10">Zb18110</strain>
    </source>
</reference>
<comment type="subcellular location">
    <subcellularLocation>
        <location evidence="1">Membrane</location>
        <topology evidence="1">Multi-pass membrane protein</topology>
    </subcellularLocation>
</comment>
<dbReference type="Gene3D" id="1.20.1300.10">
    <property type="entry name" value="Fumarate reductase/succinate dehydrogenase, transmembrane subunit"/>
    <property type="match status" value="1"/>
</dbReference>
<evidence type="ECO:0000256" key="2">
    <source>
        <dbReference type="ARBA" id="ARBA00022617"/>
    </source>
</evidence>
<dbReference type="InterPro" id="IPR034804">
    <property type="entry name" value="SQR/QFR_C/D"/>
</dbReference>
<evidence type="ECO:0000256" key="6">
    <source>
        <dbReference type="ARBA" id="ARBA00023004"/>
    </source>
</evidence>
<keyword evidence="2" id="KW-0349">Heme</keyword>
<dbReference type="GO" id="GO:0046872">
    <property type="term" value="F:metal ion binding"/>
    <property type="evidence" value="ECO:0007669"/>
    <property type="project" value="UniProtKB-KW"/>
</dbReference>
<evidence type="ECO:0000256" key="8">
    <source>
        <dbReference type="SAM" id="Phobius"/>
    </source>
</evidence>
<dbReference type="InterPro" id="IPR018495">
    <property type="entry name" value="Succ_DH_cyt_bsu_CS"/>
</dbReference>
<dbReference type="EMBL" id="LAFY01004268">
    <property type="protein sequence ID" value="KJX93482.1"/>
    <property type="molecule type" value="Genomic_DNA"/>
</dbReference>
<dbReference type="OrthoDB" id="588261at2759"/>
<accession>A0A0F4G921</accession>